<reference evidence="4" key="1">
    <citation type="journal article" date="2019" name="Int. J. Syst. Evol. Microbiol.">
        <title>The Global Catalogue of Microorganisms (GCM) 10K type strain sequencing project: providing services to taxonomists for standard genome sequencing and annotation.</title>
        <authorList>
            <consortium name="The Broad Institute Genomics Platform"/>
            <consortium name="The Broad Institute Genome Sequencing Center for Infectious Disease"/>
            <person name="Wu L."/>
            <person name="Ma J."/>
        </authorList>
    </citation>
    <scope>NUCLEOTIDE SEQUENCE [LARGE SCALE GENOMIC DNA]</scope>
    <source>
        <strain evidence="4">JCM 12774</strain>
    </source>
</reference>
<dbReference type="RefSeq" id="WP_343861750.1">
    <property type="nucleotide sequence ID" value="NZ_BAAACX010000009.1"/>
</dbReference>
<feature type="domain" description="SseB protein C-terminal" evidence="2">
    <location>
        <begin position="181"/>
        <end position="287"/>
    </location>
</feature>
<dbReference type="Proteomes" id="UP001500340">
    <property type="component" value="Unassembled WGS sequence"/>
</dbReference>
<evidence type="ECO:0000313" key="4">
    <source>
        <dbReference type="Proteomes" id="UP001500340"/>
    </source>
</evidence>
<gene>
    <name evidence="3" type="ORF">GCM10008933_26460</name>
</gene>
<name>A0ABP3IAJ8_9BACL</name>
<keyword evidence="4" id="KW-1185">Reference proteome</keyword>
<dbReference type="InterPro" id="IPR027945">
    <property type="entry name" value="SseB_C"/>
</dbReference>
<organism evidence="3 4">
    <name type="scientific">Paenibacillus motobuensis</name>
    <dbReference type="NCBI Taxonomy" id="295324"/>
    <lineage>
        <taxon>Bacteria</taxon>
        <taxon>Bacillati</taxon>
        <taxon>Bacillota</taxon>
        <taxon>Bacilli</taxon>
        <taxon>Bacillales</taxon>
        <taxon>Paenibacillaceae</taxon>
        <taxon>Paenibacillus</taxon>
    </lineage>
</organism>
<evidence type="ECO:0000313" key="3">
    <source>
        <dbReference type="EMBL" id="GAA0394336.1"/>
    </source>
</evidence>
<feature type="domain" description="SseB protein N-terminal" evidence="1">
    <location>
        <begin position="50"/>
        <end position="165"/>
    </location>
</feature>
<protein>
    <recommendedName>
        <fullName evidence="5">SseB protein N-terminal domain-containing protein</fullName>
    </recommendedName>
</protein>
<dbReference type="InterPro" id="IPR009839">
    <property type="entry name" value="SseB_N"/>
</dbReference>
<sequence length="290" mass="33260">MLQVKEEFDTYDEWKENYDKVVRDIKDKLIYSSYRDWSEKIMTFEPENKLEEILMTAATDPSARYDFYKELVGSNIYTIQYGSETDTNEGVLKEGSSIQLLNIEINQKLYIPIFTSLRRLQEAIDQEVNYCSMNAVEFFQLTRGADVFLNPTSSYGKEFTAAEIESILDGSIFGPSQEYEVQQETEVMIGQPAIKPKELLDALSKLFADMKEVKLAYHAHFFNPQMDEKSHTLIALEVNDNMNEIVAKAGMVVNSVHVPDPPVTFIQLDGSSGLEDYFKSNVKPFYKGYD</sequence>
<accession>A0ABP3IAJ8</accession>
<evidence type="ECO:0000259" key="2">
    <source>
        <dbReference type="Pfam" id="PF14581"/>
    </source>
</evidence>
<dbReference type="Pfam" id="PF14581">
    <property type="entry name" value="SseB_C"/>
    <property type="match status" value="1"/>
</dbReference>
<proteinExistence type="predicted"/>
<dbReference type="Pfam" id="PF07179">
    <property type="entry name" value="SseB"/>
    <property type="match status" value="1"/>
</dbReference>
<evidence type="ECO:0000259" key="1">
    <source>
        <dbReference type="Pfam" id="PF07179"/>
    </source>
</evidence>
<comment type="caution">
    <text evidence="3">The sequence shown here is derived from an EMBL/GenBank/DDBJ whole genome shotgun (WGS) entry which is preliminary data.</text>
</comment>
<evidence type="ECO:0008006" key="5">
    <source>
        <dbReference type="Google" id="ProtNLM"/>
    </source>
</evidence>
<dbReference type="EMBL" id="BAAACX010000009">
    <property type="protein sequence ID" value="GAA0394336.1"/>
    <property type="molecule type" value="Genomic_DNA"/>
</dbReference>